<name>A0A9N9NUS6_9GLOM</name>
<organism evidence="1 2">
    <name type="scientific">Funneliformis caledonium</name>
    <dbReference type="NCBI Taxonomy" id="1117310"/>
    <lineage>
        <taxon>Eukaryota</taxon>
        <taxon>Fungi</taxon>
        <taxon>Fungi incertae sedis</taxon>
        <taxon>Mucoromycota</taxon>
        <taxon>Glomeromycotina</taxon>
        <taxon>Glomeromycetes</taxon>
        <taxon>Glomerales</taxon>
        <taxon>Glomeraceae</taxon>
        <taxon>Funneliformis</taxon>
    </lineage>
</organism>
<feature type="non-terminal residue" evidence="1">
    <location>
        <position position="49"/>
    </location>
</feature>
<dbReference type="Proteomes" id="UP000789570">
    <property type="component" value="Unassembled WGS sequence"/>
</dbReference>
<feature type="non-terminal residue" evidence="1">
    <location>
        <position position="1"/>
    </location>
</feature>
<keyword evidence="2" id="KW-1185">Reference proteome</keyword>
<comment type="caution">
    <text evidence="1">The sequence shown here is derived from an EMBL/GenBank/DDBJ whole genome shotgun (WGS) entry which is preliminary data.</text>
</comment>
<evidence type="ECO:0000313" key="1">
    <source>
        <dbReference type="EMBL" id="CAG8773912.1"/>
    </source>
</evidence>
<gene>
    <name evidence="1" type="ORF">FCALED_LOCUS17704</name>
</gene>
<reference evidence="1" key="1">
    <citation type="submission" date="2021-06" db="EMBL/GenBank/DDBJ databases">
        <authorList>
            <person name="Kallberg Y."/>
            <person name="Tangrot J."/>
            <person name="Rosling A."/>
        </authorList>
    </citation>
    <scope>NUCLEOTIDE SEQUENCE</scope>
    <source>
        <strain evidence="1">UK204</strain>
    </source>
</reference>
<protein>
    <submittedName>
        <fullName evidence="1">109_t:CDS:1</fullName>
    </submittedName>
</protein>
<dbReference type="EMBL" id="CAJVPQ010028898">
    <property type="protein sequence ID" value="CAG8773912.1"/>
    <property type="molecule type" value="Genomic_DNA"/>
</dbReference>
<evidence type="ECO:0000313" key="2">
    <source>
        <dbReference type="Proteomes" id="UP000789570"/>
    </source>
</evidence>
<accession>A0A9N9NUS6</accession>
<dbReference type="AlphaFoldDB" id="A0A9N9NUS6"/>
<sequence>FDHIWSCSQNTTSLTDLIQKHKQSFLFHLKKLNKSNNDTLIDAIDQSSI</sequence>
<proteinExistence type="predicted"/>